<dbReference type="PROSITE" id="PS50011">
    <property type="entry name" value="PROTEIN_KINASE_DOM"/>
    <property type="match status" value="1"/>
</dbReference>
<evidence type="ECO:0000313" key="4">
    <source>
        <dbReference type="Proteomes" id="UP000290288"/>
    </source>
</evidence>
<name>A0A4Q2DCA2_9AGAR</name>
<accession>A0A4Q2DCA2</accession>
<reference evidence="3 4" key="1">
    <citation type="submission" date="2019-01" db="EMBL/GenBank/DDBJ databases">
        <title>Draft genome sequence of Psathyrella aberdarensis IHI B618.</title>
        <authorList>
            <person name="Buettner E."/>
            <person name="Kellner H."/>
        </authorList>
    </citation>
    <scope>NUCLEOTIDE SEQUENCE [LARGE SCALE GENOMIC DNA]</scope>
    <source>
        <strain evidence="3 4">IHI B618</strain>
    </source>
</reference>
<keyword evidence="4" id="KW-1185">Reference proteome</keyword>
<dbReference type="InterPro" id="IPR000719">
    <property type="entry name" value="Prot_kinase_dom"/>
</dbReference>
<dbReference type="STRING" id="2316362.A0A4Q2DCA2"/>
<dbReference type="OrthoDB" id="4062651at2759"/>
<dbReference type="SMART" id="SM00220">
    <property type="entry name" value="S_TKc"/>
    <property type="match status" value="1"/>
</dbReference>
<dbReference type="GO" id="GO:0004672">
    <property type="term" value="F:protein kinase activity"/>
    <property type="evidence" value="ECO:0007669"/>
    <property type="project" value="InterPro"/>
</dbReference>
<dbReference type="PANTHER" id="PTHR44167:SF24">
    <property type="entry name" value="SERINE_THREONINE-PROTEIN KINASE CHK2"/>
    <property type="match status" value="1"/>
</dbReference>
<feature type="region of interest" description="Disordered" evidence="1">
    <location>
        <begin position="85"/>
        <end position="143"/>
    </location>
</feature>
<dbReference type="InterPro" id="IPR011009">
    <property type="entry name" value="Kinase-like_dom_sf"/>
</dbReference>
<dbReference type="SUPFAM" id="SSF56112">
    <property type="entry name" value="Protein kinase-like (PK-like)"/>
    <property type="match status" value="1"/>
</dbReference>
<dbReference type="EMBL" id="SDEE01000354">
    <property type="protein sequence ID" value="RXW17273.1"/>
    <property type="molecule type" value="Genomic_DNA"/>
</dbReference>
<sequence length="711" mass="79918">MQVSAPRTTIVDQLKEKLEPDFHKRKAIVILKSQEYLSVRDGQIEAKILQLGKAGKLKVLRPEKEVADLEIRDEEVLIVATITDSVPKHHDSNPPPSSNNNPPPDSTASNSAASNSPASNSTASNSTASNLNLNVQPDSNTSALSGSQDIIMSTFDGNHPAQGFTCNEAEASHLQAVRHSNYSISSTTNTIKQFHFNEDLANAAIFFPFAFGLRGIQNFHFKFPTHNWPFRMFIQVKNTDMQKPALYSYCPKNDFLFSYGKLFRFLAEVQSASNQSDHHRMLLQAAYIVKFANRHIKRYLKKQDFHLLTVYINRYTGSAQRRVVYQLGDKVKYTVAHSFNLNEVEEIQLFLRELYNLASWTQANTSQDDVRESENAVTALETESNNSAKAPEVATWTGKPSRSEPEDGFSSHPPPSRRQRTADGEDTSVEAEAILQLDEKGYCVASRLQKNKSSIDWTPLNPLPHRLWAAYKNTDIKRSNPLIAKQLSKSSLCELKILQYLHANPDPSSHIIALASHFTVGTGTYLIFPKLNCVDENALFHGRIKQPCQSLVEGVAYLHTNGIAHLDLKLDNLLYDGDGQLKIIDFDIAVQVQNEEEEIEGYRGTLGWTAPEIGHKGGPKQRYSPIKADRWACGRVLQIFTQYEPTRAFLALAQNLTKQNPSERPSIVQWWNSQADPGRVITDHPRRKFDDFNKVLGSSAKKARKIEAMMV</sequence>
<dbReference type="PANTHER" id="PTHR44167">
    <property type="entry name" value="OVARIAN-SPECIFIC SERINE/THREONINE-PROTEIN KINASE LOK-RELATED"/>
    <property type="match status" value="1"/>
</dbReference>
<feature type="compositionally biased region" description="Low complexity" evidence="1">
    <location>
        <begin position="106"/>
        <end position="134"/>
    </location>
</feature>
<feature type="compositionally biased region" description="Pro residues" evidence="1">
    <location>
        <begin position="93"/>
        <end position="105"/>
    </location>
</feature>
<dbReference type="PROSITE" id="PS00108">
    <property type="entry name" value="PROTEIN_KINASE_ST"/>
    <property type="match status" value="1"/>
</dbReference>
<evidence type="ECO:0000313" key="3">
    <source>
        <dbReference type="EMBL" id="RXW17273.1"/>
    </source>
</evidence>
<feature type="domain" description="Protein kinase" evidence="2">
    <location>
        <begin position="415"/>
        <end position="711"/>
    </location>
</feature>
<dbReference type="Proteomes" id="UP000290288">
    <property type="component" value="Unassembled WGS sequence"/>
</dbReference>
<dbReference type="GO" id="GO:0005524">
    <property type="term" value="F:ATP binding"/>
    <property type="evidence" value="ECO:0007669"/>
    <property type="project" value="InterPro"/>
</dbReference>
<dbReference type="Gene3D" id="1.10.510.10">
    <property type="entry name" value="Transferase(Phosphotransferase) domain 1"/>
    <property type="match status" value="1"/>
</dbReference>
<evidence type="ECO:0000259" key="2">
    <source>
        <dbReference type="PROSITE" id="PS50011"/>
    </source>
</evidence>
<organism evidence="3 4">
    <name type="scientific">Candolleomyces aberdarensis</name>
    <dbReference type="NCBI Taxonomy" id="2316362"/>
    <lineage>
        <taxon>Eukaryota</taxon>
        <taxon>Fungi</taxon>
        <taxon>Dikarya</taxon>
        <taxon>Basidiomycota</taxon>
        <taxon>Agaricomycotina</taxon>
        <taxon>Agaricomycetes</taxon>
        <taxon>Agaricomycetidae</taxon>
        <taxon>Agaricales</taxon>
        <taxon>Agaricineae</taxon>
        <taxon>Psathyrellaceae</taxon>
        <taxon>Candolleomyces</taxon>
    </lineage>
</organism>
<proteinExistence type="predicted"/>
<protein>
    <recommendedName>
        <fullName evidence="2">Protein kinase domain-containing protein</fullName>
    </recommendedName>
</protein>
<comment type="caution">
    <text evidence="3">The sequence shown here is derived from an EMBL/GenBank/DDBJ whole genome shotgun (WGS) entry which is preliminary data.</text>
</comment>
<evidence type="ECO:0000256" key="1">
    <source>
        <dbReference type="SAM" id="MobiDB-lite"/>
    </source>
</evidence>
<gene>
    <name evidence="3" type="ORF">EST38_g8583</name>
</gene>
<dbReference type="Pfam" id="PF00069">
    <property type="entry name" value="Pkinase"/>
    <property type="match status" value="1"/>
</dbReference>
<dbReference type="AlphaFoldDB" id="A0A4Q2DCA2"/>
<feature type="region of interest" description="Disordered" evidence="1">
    <location>
        <begin position="365"/>
        <end position="428"/>
    </location>
</feature>
<dbReference type="InterPro" id="IPR008271">
    <property type="entry name" value="Ser/Thr_kinase_AS"/>
</dbReference>